<dbReference type="InterPro" id="IPR002528">
    <property type="entry name" value="MATE_fam"/>
</dbReference>
<feature type="transmembrane region" description="Helical" evidence="2">
    <location>
        <begin position="261"/>
        <end position="282"/>
    </location>
</feature>
<dbReference type="PANTHER" id="PTHR11206">
    <property type="entry name" value="MULTIDRUG RESISTANCE PROTEIN"/>
    <property type="match status" value="1"/>
</dbReference>
<feature type="transmembrane region" description="Helical" evidence="2">
    <location>
        <begin position="157"/>
        <end position="180"/>
    </location>
</feature>
<feature type="transmembrane region" description="Helical" evidence="2">
    <location>
        <begin position="40"/>
        <end position="61"/>
    </location>
</feature>
<comment type="similarity">
    <text evidence="1">Belongs to the multi antimicrobial extrusion (MATE) (TC 2.A.66.1) family.</text>
</comment>
<dbReference type="Proteomes" id="UP001151760">
    <property type="component" value="Unassembled WGS sequence"/>
</dbReference>
<dbReference type="EMBL" id="BQNB010018477">
    <property type="protein sequence ID" value="GJT74861.1"/>
    <property type="molecule type" value="Genomic_DNA"/>
</dbReference>
<proteinExistence type="inferred from homology"/>
<reference evidence="3" key="1">
    <citation type="journal article" date="2022" name="Int. J. Mol. Sci.">
        <title>Draft Genome of Tanacetum Coccineum: Genomic Comparison of Closely Related Tanacetum-Family Plants.</title>
        <authorList>
            <person name="Yamashiro T."/>
            <person name="Shiraishi A."/>
            <person name="Nakayama K."/>
            <person name="Satake H."/>
        </authorList>
    </citation>
    <scope>NUCLEOTIDE SEQUENCE</scope>
</reference>
<keyword evidence="4" id="KW-1185">Reference proteome</keyword>
<evidence type="ECO:0000313" key="4">
    <source>
        <dbReference type="Proteomes" id="UP001151760"/>
    </source>
</evidence>
<keyword evidence="2" id="KW-1133">Transmembrane helix</keyword>
<comment type="caution">
    <text evidence="3">The sequence shown here is derived from an EMBL/GenBank/DDBJ whole genome shotgun (WGS) entry which is preliminary data.</text>
</comment>
<organism evidence="3 4">
    <name type="scientific">Tanacetum coccineum</name>
    <dbReference type="NCBI Taxonomy" id="301880"/>
    <lineage>
        <taxon>Eukaryota</taxon>
        <taxon>Viridiplantae</taxon>
        <taxon>Streptophyta</taxon>
        <taxon>Embryophyta</taxon>
        <taxon>Tracheophyta</taxon>
        <taxon>Spermatophyta</taxon>
        <taxon>Magnoliopsida</taxon>
        <taxon>eudicotyledons</taxon>
        <taxon>Gunneridae</taxon>
        <taxon>Pentapetalae</taxon>
        <taxon>asterids</taxon>
        <taxon>campanulids</taxon>
        <taxon>Asterales</taxon>
        <taxon>Asteraceae</taxon>
        <taxon>Asteroideae</taxon>
        <taxon>Anthemideae</taxon>
        <taxon>Anthemidinae</taxon>
        <taxon>Tanacetum</taxon>
    </lineage>
</organism>
<sequence length="292" mass="31590">MMSLQSQSLIRPLLVSSILALSLHIRLCWALVFKLKMGSIGAAISFKLCNLFCLKLVVFYVKLSTLSENTFSSFSNDTLCGIEKFFSFSVPSTVMFEMVHGLLISELLPNQKLETSVLSICLTMSTEQFTILYGLGAAASTQVSKVIGAGNPQAARVVVRVVMFLAIIKAIIASMLLLSFHHFHGTIHSDEKPASCELCCISDSFISLSIITDSLEAVKSGIASGGGWQHIGAYVTLGAIYLFGIPCFLLGFLLHLKTKGLCIGILIGSIIQFTSISVITGLTDLRAQDFFL</sequence>
<evidence type="ECO:0000256" key="1">
    <source>
        <dbReference type="ARBA" id="ARBA00010199"/>
    </source>
</evidence>
<accession>A0ABQ5GI09</accession>
<keyword evidence="2" id="KW-0472">Membrane</keyword>
<evidence type="ECO:0000313" key="3">
    <source>
        <dbReference type="EMBL" id="GJT74861.1"/>
    </source>
</evidence>
<dbReference type="Pfam" id="PF01554">
    <property type="entry name" value="MatE"/>
    <property type="match status" value="1"/>
</dbReference>
<protein>
    <submittedName>
        <fullName evidence="3">DETOXIFICATION 14-like protein</fullName>
    </submittedName>
</protein>
<feature type="transmembrane region" description="Helical" evidence="2">
    <location>
        <begin position="231"/>
        <end position="254"/>
    </location>
</feature>
<keyword evidence="2" id="KW-0812">Transmembrane</keyword>
<reference evidence="3" key="2">
    <citation type="submission" date="2022-01" db="EMBL/GenBank/DDBJ databases">
        <authorList>
            <person name="Yamashiro T."/>
            <person name="Shiraishi A."/>
            <person name="Satake H."/>
            <person name="Nakayama K."/>
        </authorList>
    </citation>
    <scope>NUCLEOTIDE SEQUENCE</scope>
</reference>
<gene>
    <name evidence="3" type="ORF">Tco_1041586</name>
</gene>
<evidence type="ECO:0000256" key="2">
    <source>
        <dbReference type="SAM" id="Phobius"/>
    </source>
</evidence>
<name>A0ABQ5GI09_9ASTR</name>